<dbReference type="EMBL" id="CP110226">
    <property type="protein sequence ID" value="UZD22188.1"/>
    <property type="molecule type" value="Genomic_DNA"/>
</dbReference>
<gene>
    <name evidence="1" type="ORF">OM944_16125</name>
</gene>
<proteinExistence type="predicted"/>
<reference evidence="1" key="1">
    <citation type="submission" date="2022-10" db="EMBL/GenBank/DDBJ databases">
        <title>Algoriphagus sp. a novel bacteria isolate from halophytes salicornia europaea.</title>
        <authorList>
            <person name="Peng Y."/>
            <person name="Jiang L."/>
            <person name="Lee J."/>
        </authorList>
    </citation>
    <scope>NUCLEOTIDE SEQUENCE</scope>
    <source>
        <strain evidence="1">TR-M5</strain>
    </source>
</reference>
<keyword evidence="2" id="KW-1185">Reference proteome</keyword>
<accession>A0ABY6MEY4</accession>
<protein>
    <recommendedName>
        <fullName evidence="3">DUF4221 domain-containing protein</fullName>
    </recommendedName>
</protein>
<evidence type="ECO:0008006" key="3">
    <source>
        <dbReference type="Google" id="ProtNLM"/>
    </source>
</evidence>
<evidence type="ECO:0000313" key="2">
    <source>
        <dbReference type="Proteomes" id="UP001163156"/>
    </source>
</evidence>
<dbReference type="PROSITE" id="PS51257">
    <property type="entry name" value="PROKAR_LIPOPROTEIN"/>
    <property type="match status" value="1"/>
</dbReference>
<evidence type="ECO:0000313" key="1">
    <source>
        <dbReference type="EMBL" id="UZD22188.1"/>
    </source>
</evidence>
<dbReference type="Proteomes" id="UP001163156">
    <property type="component" value="Chromosome"/>
</dbReference>
<dbReference type="RefSeq" id="WP_264808643.1">
    <property type="nucleotide sequence ID" value="NZ_CP110226.1"/>
</dbReference>
<name>A0ABY6MEY4_9BACT</name>
<sequence>MHKSHFLILIALFAAIIFSCSEKESTSAPSSPIQELQFEVVDSMKVDLLEQISVLDYHTEKDLYLMKNPKEGDVYLVNGKGEILEKHELGGEGPNQIQHFYEGRFYGGSGYVFKELSAEMAYHIYDADFNKITKTRGTIKELSFLSINSNKQSFSVYEDNGAYKLIGEEPNSYSRDEINPDKIGAGFYNQVNTGFVFDLAEDSIYYFNTYPEDWTFKKEQKWIGANYPNLSFDPATKTLVSLPMMGDQLGIYRLEGNAAVYQKTVGLIHPDREEYVATKETNSIIYPGFTDVKSFGQYHILTFYTPMPEDVFNGFRAKSEEYFRDPEYRDAMTKYRKPRFIVLKGDQQIGILNELPVKGAVNLGLPDGTLLIKAADGEVERDYNLFYKVRLIEE</sequence>
<organism evidence="1 2">
    <name type="scientific">Algoriphagus halophytocola</name>
    <dbReference type="NCBI Taxonomy" id="2991499"/>
    <lineage>
        <taxon>Bacteria</taxon>
        <taxon>Pseudomonadati</taxon>
        <taxon>Bacteroidota</taxon>
        <taxon>Cytophagia</taxon>
        <taxon>Cytophagales</taxon>
        <taxon>Cyclobacteriaceae</taxon>
        <taxon>Algoriphagus</taxon>
    </lineage>
</organism>